<dbReference type="InterPro" id="IPR015915">
    <property type="entry name" value="Kelch-typ_b-propeller"/>
</dbReference>
<dbReference type="OrthoDB" id="191037at2759"/>
<reference evidence="5 6" key="2">
    <citation type="submission" date="2018-11" db="EMBL/GenBank/DDBJ databases">
        <authorList>
            <consortium name="Pathogen Informatics"/>
        </authorList>
    </citation>
    <scope>NUCLEOTIDE SEQUENCE [LARGE SCALE GENOMIC DNA]</scope>
    <source>
        <strain evidence="5 6">NST_G2</strain>
    </source>
</reference>
<evidence type="ECO:0000313" key="6">
    <source>
        <dbReference type="Proteomes" id="UP000275846"/>
    </source>
</evidence>
<evidence type="ECO:0000256" key="1">
    <source>
        <dbReference type="ARBA" id="ARBA00022441"/>
    </source>
</evidence>
<dbReference type="InterPro" id="IPR056737">
    <property type="entry name" value="Beta-prop_ATRN-MKLN-like"/>
</dbReference>
<sequence>METGRGEIIRSTWQTKHSAGDIKQATYYSSENLNPGMELPDNLLMGYRMQWALNQPLALVNGRKFVYVNVYKLATQSRTFKSFLREVNKERKNQKTKACVKNSKCAVDCVGAVEPLDPLLVQCTKASDVHDLALAIHFCHIGHCRISAIADIDRADEVPPRKRRESNQWPSVSESGQLLLSTSQIHLTSAMAECTLASGLRIAKTYGIDDLQRMCVEYISKSLSLKSCWDLWRAVFPRSHLQEMNDPHAVLQKAIPIDEKAAQLLVNFVRTNFVRILRSTKGSDGNEKLLEGLINLSAYELELLLDSDRLNVRSESDVLWTLKLWIDGKSKCPGSEAFLSQCVPRLVFKCIRSKQLAMVDVDSLFKLPGMRQARRQQHTVSTSTQENPLDGSTKFKEDSVDVQSACLEMLHQARRKLFRTLRNLRPLVDSKGLGHSSDGDNVAMTIGSGKGALGFINSKSTDEMTRVVKQTGEQRLPHEAIFVFGGWENGKLCSKVRVLDARMGTWVVHESASKSTCGESSEEASGIVLPHPLMSFGITKVNNRTIYIAGGEKKSGQATQEVIRYDFQRSGSGHQDWKGCPPMHEIRRDLILVNFEEKALYSIGGDNNRTVLMTVERLALDKKTNSWTEVASMLVPRGAPAGDVLGGQIYVCGGYTESRMEALTNSCEAYNPETNQWTLIQPMAQPRYYANAIAYKNHLFVLGGGGDNASRLGSSVMALGYSSTVERYTPEDGIWELMPAISERADFAACMMEGSIVCIGGGGEAFCTADTELWAPWVGNARPTNAIGPGAMPSTPRVRSAWAGDSDDDALSVSERPGTSTDPIPRHSTSRGMGTPAWMNAQNEETDLGWRPGVALPSPVWGHRCVCMQGVDIILPYLKRKHLKCEPLVECVAPARWKIDRQAEKFILTVDYRELDYDAATLERTEFKRIFDNLPPQLMTKEEVVDEQGKEEQVTAKVDSRKLGDPVGSQQAIGEMEDVGQYSKTQNL</sequence>
<dbReference type="WBParaSite" id="SSLN_0001242601-mRNA-1">
    <property type="protein sequence ID" value="SSLN_0001242601-mRNA-1"/>
    <property type="gene ID" value="SSLN_0001242601"/>
</dbReference>
<feature type="compositionally biased region" description="Polar residues" evidence="3">
    <location>
        <begin position="378"/>
        <end position="387"/>
    </location>
</feature>
<dbReference type="EMBL" id="UYSU01036929">
    <property type="protein sequence ID" value="VDL98361.1"/>
    <property type="molecule type" value="Genomic_DNA"/>
</dbReference>
<reference evidence="7" key="1">
    <citation type="submission" date="2016-06" db="UniProtKB">
        <authorList>
            <consortium name="WormBaseParasite"/>
        </authorList>
    </citation>
    <scope>IDENTIFICATION</scope>
</reference>
<dbReference type="PANTHER" id="PTHR45632">
    <property type="entry name" value="LD33804P"/>
    <property type="match status" value="1"/>
</dbReference>
<evidence type="ECO:0000259" key="4">
    <source>
        <dbReference type="Pfam" id="PF24981"/>
    </source>
</evidence>
<dbReference type="Gene3D" id="2.120.10.80">
    <property type="entry name" value="Kelch-type beta propeller"/>
    <property type="match status" value="1"/>
</dbReference>
<dbReference type="Proteomes" id="UP000275846">
    <property type="component" value="Unassembled WGS sequence"/>
</dbReference>
<feature type="region of interest" description="Disordered" evidence="3">
    <location>
        <begin position="786"/>
        <end position="837"/>
    </location>
</feature>
<keyword evidence="1" id="KW-0880">Kelch repeat</keyword>
<organism evidence="7">
    <name type="scientific">Schistocephalus solidus</name>
    <name type="common">Tapeworm</name>
    <dbReference type="NCBI Taxonomy" id="70667"/>
    <lineage>
        <taxon>Eukaryota</taxon>
        <taxon>Metazoa</taxon>
        <taxon>Spiralia</taxon>
        <taxon>Lophotrochozoa</taxon>
        <taxon>Platyhelminthes</taxon>
        <taxon>Cestoda</taxon>
        <taxon>Eucestoda</taxon>
        <taxon>Diphyllobothriidea</taxon>
        <taxon>Diphyllobothriidae</taxon>
        <taxon>Schistocephalus</taxon>
    </lineage>
</organism>
<proteinExistence type="predicted"/>
<dbReference type="Pfam" id="PF24981">
    <property type="entry name" value="Beta-prop_ATRN-LZTR1"/>
    <property type="match status" value="1"/>
</dbReference>
<protein>
    <submittedName>
        <fullName evidence="7">BACK domain-containing protein</fullName>
    </submittedName>
</protein>
<gene>
    <name evidence="5" type="ORF">SSLN_LOCUS11976</name>
</gene>
<feature type="region of interest" description="Disordered" evidence="3">
    <location>
        <begin position="943"/>
        <end position="988"/>
    </location>
</feature>
<keyword evidence="2" id="KW-0677">Repeat</keyword>
<dbReference type="SUPFAM" id="SSF117281">
    <property type="entry name" value="Kelch motif"/>
    <property type="match status" value="1"/>
</dbReference>
<evidence type="ECO:0000313" key="5">
    <source>
        <dbReference type="EMBL" id="VDL98361.1"/>
    </source>
</evidence>
<evidence type="ECO:0000256" key="2">
    <source>
        <dbReference type="ARBA" id="ARBA00022737"/>
    </source>
</evidence>
<dbReference type="SMART" id="SM00612">
    <property type="entry name" value="Kelch"/>
    <property type="match status" value="5"/>
</dbReference>
<dbReference type="STRING" id="70667.A0A183T678"/>
<evidence type="ECO:0000256" key="3">
    <source>
        <dbReference type="SAM" id="MobiDB-lite"/>
    </source>
</evidence>
<feature type="compositionally biased region" description="Basic and acidic residues" evidence="3">
    <location>
        <begin position="943"/>
        <end position="964"/>
    </location>
</feature>
<feature type="region of interest" description="Disordered" evidence="3">
    <location>
        <begin position="375"/>
        <end position="394"/>
    </location>
</feature>
<keyword evidence="6" id="KW-1185">Reference proteome</keyword>
<feature type="domain" description="Attractin/MKLN-like beta-propeller" evidence="4">
    <location>
        <begin position="542"/>
        <end position="761"/>
    </location>
</feature>
<name>A0A183T678_SCHSO</name>
<dbReference type="AlphaFoldDB" id="A0A183T678"/>
<dbReference type="PANTHER" id="PTHR45632:SF3">
    <property type="entry name" value="KELCH-LIKE PROTEIN 32"/>
    <property type="match status" value="1"/>
</dbReference>
<dbReference type="InterPro" id="IPR006652">
    <property type="entry name" value="Kelch_1"/>
</dbReference>
<evidence type="ECO:0000313" key="7">
    <source>
        <dbReference type="WBParaSite" id="SSLN_0001242601-mRNA-1"/>
    </source>
</evidence>
<accession>A0A183T678</accession>